<keyword evidence="3" id="KW-1185">Reference proteome</keyword>
<dbReference type="InterPro" id="IPR016185">
    <property type="entry name" value="PreATP-grasp_dom_sf"/>
</dbReference>
<feature type="non-terminal residue" evidence="2">
    <location>
        <position position="1"/>
    </location>
</feature>
<dbReference type="Pfam" id="PF22660">
    <property type="entry name" value="RS_preATP-grasp-like"/>
    <property type="match status" value="1"/>
</dbReference>
<evidence type="ECO:0000259" key="1">
    <source>
        <dbReference type="Pfam" id="PF22660"/>
    </source>
</evidence>
<dbReference type="SUPFAM" id="SSF56059">
    <property type="entry name" value="Glutathione synthetase ATP-binding domain-like"/>
    <property type="match status" value="1"/>
</dbReference>
<name>A0A392NL24_9FABA</name>
<evidence type="ECO:0000313" key="3">
    <source>
        <dbReference type="Proteomes" id="UP000265520"/>
    </source>
</evidence>
<reference evidence="2 3" key="1">
    <citation type="journal article" date="2018" name="Front. Plant Sci.">
        <title>Red Clover (Trifolium pratense) and Zigzag Clover (T. medium) - A Picture of Genomic Similarities and Differences.</title>
        <authorList>
            <person name="Dluhosova J."/>
            <person name="Istvanek J."/>
            <person name="Nedelnik J."/>
            <person name="Repkova J."/>
        </authorList>
    </citation>
    <scope>NUCLEOTIDE SEQUENCE [LARGE SCALE GENOMIC DNA]</scope>
    <source>
        <strain evidence="3">cv. 10/8</strain>
        <tissue evidence="2">Leaf</tissue>
    </source>
</reference>
<dbReference type="AlphaFoldDB" id="A0A392NL24"/>
<dbReference type="EMBL" id="LXQA010042290">
    <property type="protein sequence ID" value="MCI00122.1"/>
    <property type="molecule type" value="Genomic_DNA"/>
</dbReference>
<dbReference type="GO" id="GO:0009507">
    <property type="term" value="C:chloroplast"/>
    <property type="evidence" value="ECO:0007669"/>
    <property type="project" value="TreeGrafter"/>
</dbReference>
<dbReference type="InterPro" id="IPR013815">
    <property type="entry name" value="ATP_grasp_subdomain_1"/>
</dbReference>
<dbReference type="PANTHER" id="PTHR11609:SF5">
    <property type="entry name" value="PHOSPHORIBOSYLAMINOIMIDAZOLE CARBOXYLASE"/>
    <property type="match status" value="1"/>
</dbReference>
<dbReference type="SUPFAM" id="SSF52440">
    <property type="entry name" value="PreATP-grasp domain"/>
    <property type="match status" value="1"/>
</dbReference>
<sequence length="157" mass="16953">NEESCVHGPSEKIVGVLGGGQLGRMLCQAASEMAIKVIVLDPQENCPASSLAYQHMLGSFDDSTTVQEFAKRCGVLTFEIEHVDAATLEKLEKQGVDCQPKASTVRIIQIDDLEGAKKIGERFGYPLMIKSRRLAYDGRGNAVAKSEEELPSAVDGN</sequence>
<organism evidence="2 3">
    <name type="scientific">Trifolium medium</name>
    <dbReference type="NCBI Taxonomy" id="97028"/>
    <lineage>
        <taxon>Eukaryota</taxon>
        <taxon>Viridiplantae</taxon>
        <taxon>Streptophyta</taxon>
        <taxon>Embryophyta</taxon>
        <taxon>Tracheophyta</taxon>
        <taxon>Spermatophyta</taxon>
        <taxon>Magnoliopsida</taxon>
        <taxon>eudicotyledons</taxon>
        <taxon>Gunneridae</taxon>
        <taxon>Pentapetalae</taxon>
        <taxon>rosids</taxon>
        <taxon>fabids</taxon>
        <taxon>Fabales</taxon>
        <taxon>Fabaceae</taxon>
        <taxon>Papilionoideae</taxon>
        <taxon>50 kb inversion clade</taxon>
        <taxon>NPAAA clade</taxon>
        <taxon>Hologalegina</taxon>
        <taxon>IRL clade</taxon>
        <taxon>Trifolieae</taxon>
        <taxon>Trifolium</taxon>
    </lineage>
</organism>
<feature type="domain" description="PurT/PurK-like preATP-grasp" evidence="1">
    <location>
        <begin position="13"/>
        <end position="109"/>
    </location>
</feature>
<protein>
    <submittedName>
        <fullName evidence="2">Phosphoribosylaminoimidazole carboxylase chloroplastic-like</fullName>
    </submittedName>
</protein>
<accession>A0A392NL24</accession>
<dbReference type="Gene3D" id="3.30.1490.20">
    <property type="entry name" value="ATP-grasp fold, A domain"/>
    <property type="match status" value="1"/>
</dbReference>
<evidence type="ECO:0000313" key="2">
    <source>
        <dbReference type="EMBL" id="MCI00122.1"/>
    </source>
</evidence>
<dbReference type="GO" id="GO:0005524">
    <property type="term" value="F:ATP binding"/>
    <property type="evidence" value="ECO:0007669"/>
    <property type="project" value="UniProtKB-KW"/>
</dbReference>
<dbReference type="PANTHER" id="PTHR11609">
    <property type="entry name" value="PURINE BIOSYNTHESIS PROTEIN 6/7, PUR6/7"/>
    <property type="match status" value="1"/>
</dbReference>
<dbReference type="InterPro" id="IPR054350">
    <property type="entry name" value="PurT/PurK_preATP-grasp"/>
</dbReference>
<comment type="caution">
    <text evidence="2">The sequence shown here is derived from an EMBL/GenBank/DDBJ whole genome shotgun (WGS) entry which is preliminary data.</text>
</comment>
<dbReference type="Gene3D" id="3.40.50.20">
    <property type="match status" value="1"/>
</dbReference>
<dbReference type="Proteomes" id="UP000265520">
    <property type="component" value="Unassembled WGS sequence"/>
</dbReference>
<proteinExistence type="predicted"/>